<dbReference type="InterPro" id="IPR011330">
    <property type="entry name" value="Glyco_hydro/deAcase_b/a-brl"/>
</dbReference>
<feature type="compositionally biased region" description="Low complexity" evidence="1">
    <location>
        <begin position="236"/>
        <end position="265"/>
    </location>
</feature>
<keyword evidence="2" id="KW-0732">Signal</keyword>
<accession>A0A433UD25</accession>
<dbReference type="Gene3D" id="2.170.140.10">
    <property type="entry name" value="Chitin binding domain"/>
    <property type="match status" value="1"/>
</dbReference>
<feature type="compositionally biased region" description="Basic and acidic residues" evidence="1">
    <location>
        <begin position="197"/>
        <end position="207"/>
    </location>
</feature>
<feature type="region of interest" description="Disordered" evidence="1">
    <location>
        <begin position="102"/>
        <end position="142"/>
    </location>
</feature>
<gene>
    <name evidence="4" type="ORF">EGW08_000525</name>
</gene>
<dbReference type="SMART" id="SM00494">
    <property type="entry name" value="ChtBD2"/>
    <property type="match status" value="1"/>
</dbReference>
<dbReference type="EMBL" id="RQTK01000007">
    <property type="protein sequence ID" value="RUS91699.1"/>
    <property type="molecule type" value="Genomic_DNA"/>
</dbReference>
<evidence type="ECO:0000259" key="3">
    <source>
        <dbReference type="PROSITE" id="PS50940"/>
    </source>
</evidence>
<dbReference type="Gene3D" id="3.20.20.370">
    <property type="entry name" value="Glycoside hydrolase/deacetylase"/>
    <property type="match status" value="1"/>
</dbReference>
<dbReference type="PANTHER" id="PTHR45985:SF3">
    <property type="entry name" value="CHITIN DEACETYLASE-LIKE 4"/>
    <property type="match status" value="1"/>
</dbReference>
<dbReference type="SUPFAM" id="SSF88713">
    <property type="entry name" value="Glycoside hydrolase/deacetylase"/>
    <property type="match status" value="1"/>
</dbReference>
<dbReference type="InterPro" id="IPR036508">
    <property type="entry name" value="Chitin-bd_dom_sf"/>
</dbReference>
<evidence type="ECO:0000256" key="2">
    <source>
        <dbReference type="SAM" id="SignalP"/>
    </source>
</evidence>
<dbReference type="PROSITE" id="PS50940">
    <property type="entry name" value="CHIT_BIND_II"/>
    <property type="match status" value="1"/>
</dbReference>
<dbReference type="SUPFAM" id="SSF57625">
    <property type="entry name" value="Invertebrate chitin-binding proteins"/>
    <property type="match status" value="1"/>
</dbReference>
<evidence type="ECO:0000313" key="5">
    <source>
        <dbReference type="Proteomes" id="UP000271974"/>
    </source>
</evidence>
<dbReference type="PANTHER" id="PTHR45985">
    <property type="match status" value="1"/>
</dbReference>
<dbReference type="OrthoDB" id="504708at2759"/>
<dbReference type="InterPro" id="IPR002557">
    <property type="entry name" value="Chitin-bd_dom"/>
</dbReference>
<keyword evidence="5" id="KW-1185">Reference proteome</keyword>
<name>A0A433UD25_ELYCH</name>
<comment type="caution">
    <text evidence="4">The sequence shown here is derived from an EMBL/GenBank/DDBJ whole genome shotgun (WGS) entry which is preliminary data.</text>
</comment>
<organism evidence="4 5">
    <name type="scientific">Elysia chlorotica</name>
    <name type="common">Eastern emerald elysia</name>
    <name type="synonym">Sea slug</name>
    <dbReference type="NCBI Taxonomy" id="188477"/>
    <lineage>
        <taxon>Eukaryota</taxon>
        <taxon>Metazoa</taxon>
        <taxon>Spiralia</taxon>
        <taxon>Lophotrochozoa</taxon>
        <taxon>Mollusca</taxon>
        <taxon>Gastropoda</taxon>
        <taxon>Heterobranchia</taxon>
        <taxon>Euthyneura</taxon>
        <taxon>Panpulmonata</taxon>
        <taxon>Sacoglossa</taxon>
        <taxon>Placobranchoidea</taxon>
        <taxon>Plakobranchidae</taxon>
        <taxon>Elysia</taxon>
    </lineage>
</organism>
<feature type="chain" id="PRO_5019229275" description="Chitin-binding type-2 domain-containing protein" evidence="2">
    <location>
        <begin position="26"/>
        <end position="592"/>
    </location>
</feature>
<dbReference type="Pfam" id="PF01607">
    <property type="entry name" value="CBM_14"/>
    <property type="match status" value="1"/>
</dbReference>
<dbReference type="AlphaFoldDB" id="A0A433UD25"/>
<dbReference type="GO" id="GO:0005975">
    <property type="term" value="P:carbohydrate metabolic process"/>
    <property type="evidence" value="ECO:0007669"/>
    <property type="project" value="InterPro"/>
</dbReference>
<reference evidence="4 5" key="1">
    <citation type="submission" date="2019-01" db="EMBL/GenBank/DDBJ databases">
        <title>A draft genome assembly of the solar-powered sea slug Elysia chlorotica.</title>
        <authorList>
            <person name="Cai H."/>
            <person name="Li Q."/>
            <person name="Fang X."/>
            <person name="Li J."/>
            <person name="Curtis N.E."/>
            <person name="Altenburger A."/>
            <person name="Shibata T."/>
            <person name="Feng M."/>
            <person name="Maeda T."/>
            <person name="Schwartz J.A."/>
            <person name="Shigenobu S."/>
            <person name="Lundholm N."/>
            <person name="Nishiyama T."/>
            <person name="Yang H."/>
            <person name="Hasebe M."/>
            <person name="Li S."/>
            <person name="Pierce S.K."/>
            <person name="Wang J."/>
        </authorList>
    </citation>
    <scope>NUCLEOTIDE SEQUENCE [LARGE SCALE GENOMIC DNA]</scope>
    <source>
        <strain evidence="4">EC2010</strain>
        <tissue evidence="4">Whole organism of an adult</tissue>
    </source>
</reference>
<sequence>ASIRSAQTCILFLFALATLKDICQCQHQEASDYEYAYYDEYYQESCNHEDFYCDKDNPNIFYRCIDGIHHTFHCPSSLHFSVKTQTCDWPHAADCADHFHGSGPPHYGHSEDEETESIESEAAAASADGPHKGHYDNLAPPSHMEMDHAAIQADPSEMWVSQAASKGKSWWRPKGGLDSGKWQNVASIKRPPFIPHVPDDDDKKEKSSSAGGKKKKSGKVVSAPGKRKEGKKKGKAGSVSHSHGPKSSSPSSSRQRSSELRSGSGECDSSSCRLPECYCPGRVIPNGIPASSTPQMVMLTFDDEVSPTFYGYYNRLFRPGRYNPNGCPVRGCLFVSGSGNHYDLIYPLYAVGVEIASHSVSHRFPHTWWSSASYQDYVEEAVGMRGKLTSESGVPSQDIKGFRVPFLQLGKDNMYDALYDNEFQYDSSMFTGGQWEGESDPVWPFTLDYVPGQAFCQHGPCPTKQYPGLWEIPVQRWYGMDGHSCAMADGCSATGDAEETLEYLKSNFRRYYNSNRAPLGIFVHARWFSSEHTLEGLDMFIDYLLTLHDVHIVTPSQVIAWMKNPTPLSRINSFQPWSCDVGTNDVWLNEKK</sequence>
<dbReference type="InterPro" id="IPR052740">
    <property type="entry name" value="CE4"/>
</dbReference>
<feature type="domain" description="Chitin-binding type-2" evidence="3">
    <location>
        <begin position="53"/>
        <end position="97"/>
    </location>
</feature>
<feature type="region of interest" description="Disordered" evidence="1">
    <location>
        <begin position="158"/>
        <end position="271"/>
    </location>
</feature>
<dbReference type="GO" id="GO:0008061">
    <property type="term" value="F:chitin binding"/>
    <property type="evidence" value="ECO:0007669"/>
    <property type="project" value="InterPro"/>
</dbReference>
<evidence type="ECO:0000256" key="1">
    <source>
        <dbReference type="SAM" id="MobiDB-lite"/>
    </source>
</evidence>
<dbReference type="Proteomes" id="UP000271974">
    <property type="component" value="Unassembled WGS sequence"/>
</dbReference>
<evidence type="ECO:0000313" key="4">
    <source>
        <dbReference type="EMBL" id="RUS91699.1"/>
    </source>
</evidence>
<proteinExistence type="predicted"/>
<protein>
    <recommendedName>
        <fullName evidence="3">Chitin-binding type-2 domain-containing protein</fullName>
    </recommendedName>
</protein>
<feature type="signal peptide" evidence="2">
    <location>
        <begin position="1"/>
        <end position="25"/>
    </location>
</feature>
<dbReference type="GO" id="GO:0005576">
    <property type="term" value="C:extracellular region"/>
    <property type="evidence" value="ECO:0007669"/>
    <property type="project" value="InterPro"/>
</dbReference>
<feature type="non-terminal residue" evidence="4">
    <location>
        <position position="1"/>
    </location>
</feature>